<proteinExistence type="inferred from homology"/>
<evidence type="ECO:0000256" key="8">
    <source>
        <dbReference type="ARBA" id="ARBA00038485"/>
    </source>
</evidence>
<dbReference type="PROSITE" id="PS51257">
    <property type="entry name" value="PROKAR_LIPOPROTEIN"/>
    <property type="match status" value="1"/>
</dbReference>
<comment type="catalytic activity">
    <reaction evidence="7">
        <text>Zn(2+)(in) = Zn(2+)(out)</text>
        <dbReference type="Rhea" id="RHEA:29351"/>
        <dbReference type="ChEBI" id="CHEBI:29105"/>
    </reaction>
</comment>
<evidence type="ECO:0000256" key="7">
    <source>
        <dbReference type="ARBA" id="ARBA00034634"/>
    </source>
</evidence>
<keyword evidence="2" id="KW-0813">Transport</keyword>
<keyword evidence="4" id="KW-0862">Zinc</keyword>
<comment type="caution">
    <text evidence="12">The sequence shown here is derived from an EMBL/GenBank/DDBJ whole genome shotgun (WGS) entry which is preliminary data.</text>
</comment>
<organism evidence="12 13">
    <name type="scientific">Eubucco bourcierii</name>
    <name type="common">red-headed barbet</name>
    <dbReference type="NCBI Taxonomy" id="91767"/>
    <lineage>
        <taxon>Eukaryota</taxon>
        <taxon>Metazoa</taxon>
        <taxon>Chordata</taxon>
        <taxon>Craniata</taxon>
        <taxon>Vertebrata</taxon>
        <taxon>Euteleostomi</taxon>
        <taxon>Archelosauria</taxon>
        <taxon>Archosauria</taxon>
        <taxon>Dinosauria</taxon>
        <taxon>Saurischia</taxon>
        <taxon>Theropoda</taxon>
        <taxon>Coelurosauria</taxon>
        <taxon>Aves</taxon>
        <taxon>Neognathae</taxon>
        <taxon>Neoaves</taxon>
        <taxon>Telluraves</taxon>
        <taxon>Coraciimorphae</taxon>
        <taxon>Piciformes</taxon>
        <taxon>Ramphastidae</taxon>
        <taxon>Eubucco</taxon>
    </lineage>
</organism>
<protein>
    <recommendedName>
        <fullName evidence="9">Zinc transporter SLC39A7</fullName>
    </recommendedName>
    <alternativeName>
        <fullName evidence="10">Solute carrier family 39 member 7</fullName>
    </alternativeName>
    <alternativeName>
        <fullName evidence="11">Zrt-, Irt-like protein 7</fullName>
    </alternativeName>
</protein>
<keyword evidence="5" id="KW-1133">Transmembrane helix</keyword>
<evidence type="ECO:0000256" key="9">
    <source>
        <dbReference type="ARBA" id="ARBA00039859"/>
    </source>
</evidence>
<keyword evidence="4" id="KW-0406">Ion transport</keyword>
<evidence type="ECO:0000313" key="13">
    <source>
        <dbReference type="Proteomes" id="UP000583613"/>
    </source>
</evidence>
<feature type="non-terminal residue" evidence="12">
    <location>
        <position position="1"/>
    </location>
</feature>
<dbReference type="Proteomes" id="UP000583613">
    <property type="component" value="Unassembled WGS sequence"/>
</dbReference>
<keyword evidence="4" id="KW-0864">Zinc transport</keyword>
<evidence type="ECO:0000256" key="5">
    <source>
        <dbReference type="ARBA" id="ARBA00022989"/>
    </source>
</evidence>
<evidence type="ECO:0000256" key="3">
    <source>
        <dbReference type="ARBA" id="ARBA00022692"/>
    </source>
</evidence>
<keyword evidence="13" id="KW-1185">Reference proteome</keyword>
<comment type="similarity">
    <text evidence="8">Belongs to the ZIP transporter (TC 2.A.5) family. KE4/Catsup subfamily.</text>
</comment>
<dbReference type="PANTHER" id="PTHR16950:SF25">
    <property type="entry name" value="ZINC TRANSPORTER SLC39A7"/>
    <property type="match status" value="1"/>
</dbReference>
<reference evidence="12 13" key="1">
    <citation type="submission" date="2019-09" db="EMBL/GenBank/DDBJ databases">
        <title>Bird 10,000 Genomes (B10K) Project - Family phase.</title>
        <authorList>
            <person name="Zhang G."/>
        </authorList>
    </citation>
    <scope>NUCLEOTIDE SEQUENCE [LARGE SCALE GENOMIC DNA]</scope>
    <source>
        <strain evidence="12">B10K-DU-001-04</strain>
        <tissue evidence="12">Muscle</tissue>
    </source>
</reference>
<gene>
    <name evidence="12" type="primary">Slc39a7_1</name>
    <name evidence="12" type="ORF">EUBBOU_R15349</name>
</gene>
<evidence type="ECO:0000256" key="1">
    <source>
        <dbReference type="ARBA" id="ARBA00004257"/>
    </source>
</evidence>
<dbReference type="InterPro" id="IPR003689">
    <property type="entry name" value="ZIP"/>
</dbReference>
<dbReference type="GO" id="GO:0005794">
    <property type="term" value="C:Golgi apparatus"/>
    <property type="evidence" value="ECO:0007669"/>
    <property type="project" value="UniProtKB-SubCell"/>
</dbReference>
<name>A0A7K8Y2U9_9PICI</name>
<keyword evidence="3" id="KW-0812">Transmembrane</keyword>
<feature type="non-terminal residue" evidence="12">
    <location>
        <position position="81"/>
    </location>
</feature>
<dbReference type="GO" id="GO:0006882">
    <property type="term" value="P:intracellular zinc ion homeostasis"/>
    <property type="evidence" value="ECO:0007669"/>
    <property type="project" value="TreeGrafter"/>
</dbReference>
<dbReference type="EMBL" id="VWZE01024492">
    <property type="protein sequence ID" value="NXF97667.1"/>
    <property type="molecule type" value="Genomic_DNA"/>
</dbReference>
<evidence type="ECO:0000256" key="2">
    <source>
        <dbReference type="ARBA" id="ARBA00022448"/>
    </source>
</evidence>
<evidence type="ECO:0000256" key="4">
    <source>
        <dbReference type="ARBA" id="ARBA00022906"/>
    </source>
</evidence>
<evidence type="ECO:0000256" key="10">
    <source>
        <dbReference type="ARBA" id="ARBA00042780"/>
    </source>
</evidence>
<dbReference type="GO" id="GO:0005385">
    <property type="term" value="F:zinc ion transmembrane transporter activity"/>
    <property type="evidence" value="ECO:0007669"/>
    <property type="project" value="TreeGrafter"/>
</dbReference>
<evidence type="ECO:0000256" key="6">
    <source>
        <dbReference type="ARBA" id="ARBA00023136"/>
    </source>
</evidence>
<evidence type="ECO:0000313" key="12">
    <source>
        <dbReference type="EMBL" id="NXF97667.1"/>
    </source>
</evidence>
<dbReference type="AlphaFoldDB" id="A0A7K8Y2U9"/>
<evidence type="ECO:0000256" key="11">
    <source>
        <dbReference type="ARBA" id="ARBA00043053"/>
    </source>
</evidence>
<dbReference type="OrthoDB" id="200954at2759"/>
<dbReference type="Pfam" id="PF02535">
    <property type="entry name" value="Zip"/>
    <property type="match status" value="1"/>
</dbReference>
<keyword evidence="6" id="KW-0472">Membrane</keyword>
<dbReference type="PANTHER" id="PTHR16950">
    <property type="entry name" value="ZINC TRANSPORTER SLC39A7 HISTIDINE-RICH MEMBRANE PROTEIN KE4"/>
    <property type="match status" value="1"/>
</dbReference>
<comment type="subcellular location">
    <subcellularLocation>
        <location evidence="1">Golgi apparatus</location>
        <location evidence="1">cis-Golgi network membrane</location>
        <topology evidence="1">Multi-pass membrane protein</topology>
    </subcellularLocation>
</comment>
<accession>A0A7K8Y2U9</accession>
<sequence length="81" mass="8300">MRLQLLTALGAAAGASCSLLAGEVAQVAQAVLPFTAGGFIYLGTVTVLPELLRDPSPTQSLRQLLALLGGVAMMAAIARYE</sequence>
<dbReference type="GO" id="GO:0016020">
    <property type="term" value="C:membrane"/>
    <property type="evidence" value="ECO:0007669"/>
    <property type="project" value="InterPro"/>
</dbReference>